<comment type="caution">
    <text evidence="1">The sequence shown here is derived from an EMBL/GenBank/DDBJ whole genome shotgun (WGS) entry which is preliminary data.</text>
</comment>
<name>A0A2S4KZQ8_9HYPO</name>
<gene>
    <name evidence="1" type="ORF">TPAR_04120</name>
</gene>
<evidence type="ECO:0000313" key="1">
    <source>
        <dbReference type="EMBL" id="POR35681.1"/>
    </source>
</evidence>
<evidence type="ECO:0000313" key="2">
    <source>
        <dbReference type="Proteomes" id="UP000237481"/>
    </source>
</evidence>
<dbReference type="InterPro" id="IPR014748">
    <property type="entry name" value="Enoyl-CoA_hydra_C"/>
</dbReference>
<dbReference type="SUPFAM" id="SSF52096">
    <property type="entry name" value="ClpP/crotonase"/>
    <property type="match status" value="1"/>
</dbReference>
<reference evidence="1 2" key="1">
    <citation type="submission" date="2018-01" db="EMBL/GenBank/DDBJ databases">
        <title>Harnessing the power of phylogenomics to disentangle the directionality and signatures of interkingdom host jumping in the parasitic fungal genus Tolypocladium.</title>
        <authorList>
            <person name="Quandt C.A."/>
            <person name="Patterson W."/>
            <person name="Spatafora J.W."/>
        </authorList>
    </citation>
    <scope>NUCLEOTIDE SEQUENCE [LARGE SCALE GENOMIC DNA]</scope>
    <source>
        <strain evidence="1 2">NRBC 100945</strain>
    </source>
</reference>
<accession>A0A2S4KZQ8</accession>
<organism evidence="1 2">
    <name type="scientific">Tolypocladium paradoxum</name>
    <dbReference type="NCBI Taxonomy" id="94208"/>
    <lineage>
        <taxon>Eukaryota</taxon>
        <taxon>Fungi</taxon>
        <taxon>Dikarya</taxon>
        <taxon>Ascomycota</taxon>
        <taxon>Pezizomycotina</taxon>
        <taxon>Sordariomycetes</taxon>
        <taxon>Hypocreomycetidae</taxon>
        <taxon>Hypocreales</taxon>
        <taxon>Ophiocordycipitaceae</taxon>
        <taxon>Tolypocladium</taxon>
    </lineage>
</organism>
<dbReference type="EMBL" id="PKSG01000422">
    <property type="protein sequence ID" value="POR35681.1"/>
    <property type="molecule type" value="Genomic_DNA"/>
</dbReference>
<dbReference type="AlphaFoldDB" id="A0A2S4KZQ8"/>
<dbReference type="InterPro" id="IPR029045">
    <property type="entry name" value="ClpP/crotonase-like_dom_sf"/>
</dbReference>
<dbReference type="Proteomes" id="UP000237481">
    <property type="component" value="Unassembled WGS sequence"/>
</dbReference>
<proteinExistence type="predicted"/>
<protein>
    <submittedName>
        <fullName evidence="1">3-hydroxypropionyl-coenzyme A dehydratase</fullName>
    </submittedName>
</protein>
<sequence length="120" mass="13815">MSSRLMKDMMYRGLATPEEAHLLESRLFHGLVVAEDSQEGRVSFLEKRQPDFKMTMDDAPEPPLPKGYKKKNAHFAEYQNVEEKHTQETIPRALLVYSKNQEPECPVVAEPQFEAPSPIR</sequence>
<dbReference type="OrthoDB" id="2018133at2759"/>
<dbReference type="Gene3D" id="1.10.12.10">
    <property type="entry name" value="Lyase 2-enoyl-coa Hydratase, Chain A, domain 2"/>
    <property type="match status" value="1"/>
</dbReference>
<dbReference type="STRING" id="94208.A0A2S4KZQ8"/>
<keyword evidence="2" id="KW-1185">Reference proteome</keyword>